<comment type="caution">
    <text evidence="2">The sequence shown here is derived from an EMBL/GenBank/DDBJ whole genome shotgun (WGS) entry which is preliminary data.</text>
</comment>
<name>A0ABN9XSZ1_9DINO</name>
<reference evidence="2" key="1">
    <citation type="submission" date="2023-10" db="EMBL/GenBank/DDBJ databases">
        <authorList>
            <person name="Chen Y."/>
            <person name="Shah S."/>
            <person name="Dougan E. K."/>
            <person name="Thang M."/>
            <person name="Chan C."/>
        </authorList>
    </citation>
    <scope>NUCLEOTIDE SEQUENCE [LARGE SCALE GENOMIC DNA]</scope>
</reference>
<dbReference type="Gene3D" id="3.80.10.10">
    <property type="entry name" value="Ribonuclease Inhibitor"/>
    <property type="match status" value="1"/>
</dbReference>
<dbReference type="Proteomes" id="UP001189429">
    <property type="component" value="Unassembled WGS sequence"/>
</dbReference>
<feature type="non-terminal residue" evidence="2">
    <location>
        <position position="1"/>
    </location>
</feature>
<evidence type="ECO:0000313" key="2">
    <source>
        <dbReference type="EMBL" id="CAK0901526.1"/>
    </source>
</evidence>
<sequence length="397" mass="42616">QKTPAPQVTFPHDAAPPAGERCPAAEAADELARQLEALLGGAVDASAQGALEALGSPERMREAARRVEVLARGQGGRCGSLSAMVLGVCHKLRPTDRAAPMAELSDAALGDQWLGHPRGDPRAAFVLQRGAPARQTTTWTTSRFERHSRQGGAFELRQAEGGLWDLRLAASDLEPPLNDDGVQVYCRWLHQRLKKAKEECGLSSLRQLRAELDFSKNGLGDDALERLLQALQRAEVQVTSLNLMGNCIGPAGVQHLCDFLKGASFAVRELHLSHNMLDDDASLHMIRLFSEHPKYPTSRPRGSSGASVTAVPVWLSLHNNWIRDPARVLREARAELGASACLAQNRHACGPDKCGWRGAGSPAVHLYAFDIQDVPVAPPGAGEDAGQAPRAAPADQA</sequence>
<feature type="region of interest" description="Disordered" evidence="1">
    <location>
        <begin position="1"/>
        <end position="20"/>
    </location>
</feature>
<evidence type="ECO:0000256" key="1">
    <source>
        <dbReference type="SAM" id="MobiDB-lite"/>
    </source>
</evidence>
<dbReference type="InterPro" id="IPR032675">
    <property type="entry name" value="LRR_dom_sf"/>
</dbReference>
<dbReference type="Pfam" id="PF13516">
    <property type="entry name" value="LRR_6"/>
    <property type="match status" value="1"/>
</dbReference>
<organism evidence="2 3">
    <name type="scientific">Prorocentrum cordatum</name>
    <dbReference type="NCBI Taxonomy" id="2364126"/>
    <lineage>
        <taxon>Eukaryota</taxon>
        <taxon>Sar</taxon>
        <taxon>Alveolata</taxon>
        <taxon>Dinophyceae</taxon>
        <taxon>Prorocentrales</taxon>
        <taxon>Prorocentraceae</taxon>
        <taxon>Prorocentrum</taxon>
    </lineage>
</organism>
<dbReference type="EMBL" id="CAUYUJ010020947">
    <property type="protein sequence ID" value="CAK0901526.1"/>
    <property type="molecule type" value="Genomic_DNA"/>
</dbReference>
<keyword evidence="3" id="KW-1185">Reference proteome</keyword>
<accession>A0ABN9XSZ1</accession>
<dbReference type="InterPro" id="IPR001611">
    <property type="entry name" value="Leu-rich_rpt"/>
</dbReference>
<dbReference type="SUPFAM" id="SSF52047">
    <property type="entry name" value="RNI-like"/>
    <property type="match status" value="1"/>
</dbReference>
<proteinExistence type="predicted"/>
<feature type="non-terminal residue" evidence="2">
    <location>
        <position position="397"/>
    </location>
</feature>
<feature type="region of interest" description="Disordered" evidence="1">
    <location>
        <begin position="377"/>
        <end position="397"/>
    </location>
</feature>
<dbReference type="SMART" id="SM00368">
    <property type="entry name" value="LRR_RI"/>
    <property type="match status" value="3"/>
</dbReference>
<protein>
    <submittedName>
        <fullName evidence="2">Uncharacterized protein</fullName>
    </submittedName>
</protein>
<gene>
    <name evidence="2" type="ORF">PCOR1329_LOCUS78449</name>
</gene>
<evidence type="ECO:0000313" key="3">
    <source>
        <dbReference type="Proteomes" id="UP001189429"/>
    </source>
</evidence>